<organism evidence="2">
    <name type="scientific">Burkholderia pseudomallei 1710a</name>
    <dbReference type="NCBI Taxonomy" id="320371"/>
    <lineage>
        <taxon>Bacteria</taxon>
        <taxon>Pseudomonadati</taxon>
        <taxon>Pseudomonadota</taxon>
        <taxon>Betaproteobacteria</taxon>
        <taxon>Burkholderiales</taxon>
        <taxon>Burkholderiaceae</taxon>
        <taxon>Burkholderia</taxon>
        <taxon>pseudomallei group</taxon>
    </lineage>
</organism>
<gene>
    <name evidence="2" type="ORF">BURPS1710A_A3364</name>
</gene>
<dbReference type="AlphaFoldDB" id="A0A0E1W8L3"/>
<name>A0A0E1W8L3_BURPE</name>
<proteinExistence type="predicted"/>
<sequence length="46" mass="5035">MGSSIERAARAGTLYRHDERIPPESTRVARKFLAAPTRAPLGAREA</sequence>
<evidence type="ECO:0000256" key="1">
    <source>
        <dbReference type="SAM" id="MobiDB-lite"/>
    </source>
</evidence>
<dbReference type="Proteomes" id="UP000001812">
    <property type="component" value="Chromosome II"/>
</dbReference>
<dbReference type="EMBL" id="CM000833">
    <property type="protein sequence ID" value="EET05862.1"/>
    <property type="molecule type" value="Genomic_DNA"/>
</dbReference>
<dbReference type="HOGENOM" id="CLU_3181234_0_0_4"/>
<feature type="region of interest" description="Disordered" evidence="1">
    <location>
        <begin position="1"/>
        <end position="21"/>
    </location>
</feature>
<reference evidence="2" key="1">
    <citation type="submission" date="2009-05" db="EMBL/GenBank/DDBJ databases">
        <authorList>
            <person name="Harkins D.M."/>
            <person name="DeShazer D."/>
            <person name="Woods D.E."/>
            <person name="Brinkac L.M."/>
            <person name="Brown K.A."/>
            <person name="Hung G.C."/>
            <person name="Tuanyok A."/>
            <person name="Zhang B."/>
            <person name="Nierman W.C."/>
        </authorList>
    </citation>
    <scope>NUCLEOTIDE SEQUENCE [LARGE SCALE GENOMIC DNA]</scope>
    <source>
        <strain evidence="2">1710a</strain>
    </source>
</reference>
<accession>A0A0E1W8L3</accession>
<evidence type="ECO:0000313" key="2">
    <source>
        <dbReference type="EMBL" id="EET05862.1"/>
    </source>
</evidence>
<protein>
    <submittedName>
        <fullName evidence="2">Uncharacterized protein</fullName>
    </submittedName>
</protein>